<comment type="similarity">
    <text evidence="1 2">Belongs to the universal stress protein A family.</text>
</comment>
<dbReference type="Gene3D" id="3.40.50.620">
    <property type="entry name" value="HUPs"/>
    <property type="match status" value="1"/>
</dbReference>
<dbReference type="PANTHER" id="PTHR46268">
    <property type="entry name" value="STRESS RESPONSE PROTEIN NHAX"/>
    <property type="match status" value="1"/>
</dbReference>
<evidence type="ECO:0000256" key="2">
    <source>
        <dbReference type="PIRNR" id="PIRNR006276"/>
    </source>
</evidence>
<evidence type="ECO:0000313" key="4">
    <source>
        <dbReference type="EMBL" id="PWQ93800.1"/>
    </source>
</evidence>
<dbReference type="PRINTS" id="PR01438">
    <property type="entry name" value="UNVRSLSTRESS"/>
</dbReference>
<proteinExistence type="inferred from homology"/>
<evidence type="ECO:0000256" key="1">
    <source>
        <dbReference type="ARBA" id="ARBA00008791"/>
    </source>
</evidence>
<dbReference type="Pfam" id="PF00582">
    <property type="entry name" value="Usp"/>
    <property type="match status" value="1"/>
</dbReference>
<evidence type="ECO:0000313" key="5">
    <source>
        <dbReference type="Proteomes" id="UP000245506"/>
    </source>
</evidence>
<dbReference type="EMBL" id="QGKL01000042">
    <property type="protein sequence ID" value="PWQ93800.1"/>
    <property type="molecule type" value="Genomic_DNA"/>
</dbReference>
<dbReference type="InterPro" id="IPR014729">
    <property type="entry name" value="Rossmann-like_a/b/a_fold"/>
</dbReference>
<dbReference type="GO" id="GO:0005737">
    <property type="term" value="C:cytoplasm"/>
    <property type="evidence" value="ECO:0007669"/>
    <property type="project" value="UniProtKB-SubCell"/>
</dbReference>
<keyword evidence="2" id="KW-0963">Cytoplasm</keyword>
<sequence length="153" mass="17008">MKSYKHILLATDFSELSEIAASKAVSLAGYFNARLTLLHVVEHFSDESAVPMATSENKNTSQFVMEETRERLKQFSKRIKHQGAILLVRMSIDSAKDAIIQVANETKADLIVIATHNNKGLAVFHDSTTQTVVDKARCDVLVVRAEALEKRPP</sequence>
<dbReference type="InterPro" id="IPR006015">
    <property type="entry name" value="Universal_stress_UspA"/>
</dbReference>
<organism evidence="4 5">
    <name type="scientific">Leucothrix arctica</name>
    <dbReference type="NCBI Taxonomy" id="1481894"/>
    <lineage>
        <taxon>Bacteria</taxon>
        <taxon>Pseudomonadati</taxon>
        <taxon>Pseudomonadota</taxon>
        <taxon>Gammaproteobacteria</taxon>
        <taxon>Thiotrichales</taxon>
        <taxon>Thiotrichaceae</taxon>
        <taxon>Leucothrix</taxon>
    </lineage>
</organism>
<dbReference type="CDD" id="cd00293">
    <property type="entry name" value="USP-like"/>
    <property type="match status" value="1"/>
</dbReference>
<keyword evidence="5" id="KW-1185">Reference proteome</keyword>
<dbReference type="OrthoDB" id="9792500at2"/>
<comment type="caution">
    <text evidence="4">The sequence shown here is derived from an EMBL/GenBank/DDBJ whole genome shotgun (WGS) entry which is preliminary data.</text>
</comment>
<comment type="subcellular location">
    <subcellularLocation>
        <location evidence="2">Cytoplasm</location>
    </subcellularLocation>
</comment>
<reference evidence="4 5" key="1">
    <citation type="submission" date="2018-05" db="EMBL/GenBank/DDBJ databases">
        <title>Leucothrix arctica sp. nov., isolated from Arctic seawater.</title>
        <authorList>
            <person name="Choi A."/>
            <person name="Baek K."/>
        </authorList>
    </citation>
    <scope>NUCLEOTIDE SEQUENCE [LARGE SCALE GENOMIC DNA]</scope>
    <source>
        <strain evidence="4 5">IMCC9719</strain>
    </source>
</reference>
<dbReference type="Proteomes" id="UP000245506">
    <property type="component" value="Unassembled WGS sequence"/>
</dbReference>
<name>A0A317CBR6_9GAMM</name>
<dbReference type="PANTHER" id="PTHR46268:SF6">
    <property type="entry name" value="UNIVERSAL STRESS PROTEIN UP12"/>
    <property type="match status" value="1"/>
</dbReference>
<dbReference type="SUPFAM" id="SSF52402">
    <property type="entry name" value="Adenine nucleotide alpha hydrolases-like"/>
    <property type="match status" value="1"/>
</dbReference>
<dbReference type="RefSeq" id="WP_109826120.1">
    <property type="nucleotide sequence ID" value="NZ_QGKL01000042.1"/>
</dbReference>
<evidence type="ECO:0000259" key="3">
    <source>
        <dbReference type="Pfam" id="PF00582"/>
    </source>
</evidence>
<dbReference type="InterPro" id="IPR006016">
    <property type="entry name" value="UspA"/>
</dbReference>
<dbReference type="AlphaFoldDB" id="A0A317CBR6"/>
<protein>
    <recommendedName>
        <fullName evidence="2">Universal stress protein</fullName>
    </recommendedName>
</protein>
<dbReference type="PIRSF" id="PIRSF006276">
    <property type="entry name" value="UspA"/>
    <property type="match status" value="1"/>
</dbReference>
<feature type="domain" description="UspA" evidence="3">
    <location>
        <begin position="4"/>
        <end position="144"/>
    </location>
</feature>
<accession>A0A317CBR6</accession>
<gene>
    <name evidence="4" type="ORF">DKT75_19545</name>
</gene>